<evidence type="ECO:0000313" key="23">
    <source>
        <dbReference type="Proteomes" id="UP001168990"/>
    </source>
</evidence>
<accession>A0AA39FWF7</accession>
<evidence type="ECO:0000256" key="11">
    <source>
        <dbReference type="ARBA" id="ARBA00023002"/>
    </source>
</evidence>
<keyword evidence="11 19" id="KW-0560">Oxidoreductase</keyword>
<evidence type="ECO:0000256" key="4">
    <source>
        <dbReference type="ARBA" id="ARBA00022664"/>
    </source>
</evidence>
<feature type="compositionally biased region" description="Basic and acidic residues" evidence="20">
    <location>
        <begin position="100"/>
        <end position="115"/>
    </location>
</feature>
<evidence type="ECO:0000256" key="12">
    <source>
        <dbReference type="ARBA" id="ARBA00023027"/>
    </source>
</evidence>
<dbReference type="InterPro" id="IPR013785">
    <property type="entry name" value="Aldolase_TIM"/>
</dbReference>
<comment type="similarity">
    <text evidence="19">Belongs to the dus family. Dus3 subfamily.</text>
</comment>
<dbReference type="Pfam" id="PF01207">
    <property type="entry name" value="Dus"/>
    <property type="match status" value="1"/>
</dbReference>
<evidence type="ECO:0000313" key="22">
    <source>
        <dbReference type="EMBL" id="KAK0176791.1"/>
    </source>
</evidence>
<dbReference type="InterPro" id="IPR035587">
    <property type="entry name" value="DUS-like_FMN-bd"/>
</dbReference>
<evidence type="ECO:0000256" key="14">
    <source>
        <dbReference type="ARBA" id="ARBA00048266"/>
    </source>
</evidence>
<gene>
    <name evidence="22" type="ORF">PV328_000896</name>
</gene>
<dbReference type="GO" id="GO:0006397">
    <property type="term" value="P:mRNA processing"/>
    <property type="evidence" value="ECO:0007669"/>
    <property type="project" value="UniProtKB-KW"/>
</dbReference>
<keyword evidence="5 19" id="KW-0819">tRNA processing</keyword>
<sequence>MNENFLKMAESSEKFAEQCAFDYSDDKHKGVCKIKPEFIIDDHVRVLSANCLVEKDKQKVDNQIISNNDNESTIQQSSIKKCKLEDDNADEKIQISNDEPEPKKMKFDDRKEKLKGQNKARPPPFKTLRECNLCPWIVDQAVDEEKKTCQSKKCTFIHDRAAYLKIKEPDVGPDCYLFNIMGRCLRGTACRFASKHLTDDGLNIVDKEKFEEFKKKPASTKNKILTTIQDQLRKRKYNFNKAEKIIKLIDASNKKSNADNKEILCNGNIAINDDGNRTEKTLIKNPNDKNLLLNTESEFKSVEKSESRLGPVPDHDQIKLRSCEKKKIEWRDKILLSPLTTVGNLPFRRICKEYGADITCGEMALAPKILKGAPEEWALVKRHECEDIFGVQLCGNNPGVLTRCAQLLNEVAEVDFIDLNLGCPIDLIYKQGGGSGMLNRLNVLQTVVKSVSQVLDIPLTIKTRTGVYMDKPIAHTLMPKFRDWGVSMISVHGRSREQRYTKSADWDYIERCAAAATPVPVFGNGDILCYDDYQRVRTIYQNVQGVTIGRGALIKPWIFSEIKEKKLIDISSSERLDIIKKYANYGLEHWGSDTRGVETTRRFMLEWISFLHRYIPVGLLETPPQRINERPPYYRGRNDMETLMASSNCADWIKISEMFLGKVPDGFHFLPKHKANSWK</sequence>
<evidence type="ECO:0000256" key="17">
    <source>
        <dbReference type="ARBA" id="ARBA00049513"/>
    </source>
</evidence>
<feature type="domain" description="C3H1-type" evidence="21">
    <location>
        <begin position="169"/>
        <end position="199"/>
    </location>
</feature>
<dbReference type="GO" id="GO:0102265">
    <property type="term" value="F:tRNA-dihydrouridine47 synthase activity"/>
    <property type="evidence" value="ECO:0007669"/>
    <property type="project" value="UniProtKB-EC"/>
</dbReference>
<keyword evidence="2 19" id="KW-0285">Flavoprotein</keyword>
<comment type="catalytic activity">
    <reaction evidence="16">
        <text>a 5,6-dihydrouridine in mRNA + NADP(+) = a uridine in mRNA + NADPH + H(+)</text>
        <dbReference type="Rhea" id="RHEA:69855"/>
        <dbReference type="Rhea" id="RHEA-COMP:14658"/>
        <dbReference type="Rhea" id="RHEA-COMP:17789"/>
        <dbReference type="ChEBI" id="CHEBI:15378"/>
        <dbReference type="ChEBI" id="CHEBI:57783"/>
        <dbReference type="ChEBI" id="CHEBI:58349"/>
        <dbReference type="ChEBI" id="CHEBI:65315"/>
        <dbReference type="ChEBI" id="CHEBI:74443"/>
    </reaction>
    <physiologicalReaction direction="right-to-left" evidence="16">
        <dbReference type="Rhea" id="RHEA:69857"/>
    </physiologicalReaction>
</comment>
<dbReference type="GO" id="GO:0003723">
    <property type="term" value="F:RNA binding"/>
    <property type="evidence" value="ECO:0007669"/>
    <property type="project" value="TreeGrafter"/>
</dbReference>
<name>A0AA39FWF7_9HYME</name>
<dbReference type="AlphaFoldDB" id="A0AA39FWF7"/>
<reference evidence="22" key="1">
    <citation type="journal article" date="2023" name="bioRxiv">
        <title>Scaffold-level genome assemblies of two parasitoid biocontrol wasps reveal the parthenogenesis mechanism and an associated novel virus.</title>
        <authorList>
            <person name="Inwood S."/>
            <person name="Skelly J."/>
            <person name="Guhlin J."/>
            <person name="Harrop T."/>
            <person name="Goldson S."/>
            <person name="Dearden P."/>
        </authorList>
    </citation>
    <scope>NUCLEOTIDE SEQUENCE</scope>
    <source>
        <strain evidence="22">Irish</strain>
        <tissue evidence="22">Whole body</tissue>
    </source>
</reference>
<evidence type="ECO:0000259" key="21">
    <source>
        <dbReference type="PROSITE" id="PS50103"/>
    </source>
</evidence>
<evidence type="ECO:0000256" key="5">
    <source>
        <dbReference type="ARBA" id="ARBA00022694"/>
    </source>
</evidence>
<dbReference type="PANTHER" id="PTHR45846">
    <property type="entry name" value="TRNA-DIHYDROURIDINE(47) SYNTHASE [NAD(P)(+)]-LIKE"/>
    <property type="match status" value="1"/>
</dbReference>
<comment type="caution">
    <text evidence="22">The sequence shown here is derived from an EMBL/GenBank/DDBJ whole genome shotgun (WGS) entry which is preliminary data.</text>
</comment>
<keyword evidence="10" id="KW-0521">NADP</keyword>
<keyword evidence="9 18" id="KW-0862">Zinc</keyword>
<dbReference type="PROSITE" id="PS50103">
    <property type="entry name" value="ZF_C3H1"/>
    <property type="match status" value="1"/>
</dbReference>
<comment type="catalytic activity">
    <reaction evidence="14">
        <text>5,6-dihydrouridine(47) in tRNA + NAD(+) = uridine(47) in tRNA + NADH + H(+)</text>
        <dbReference type="Rhea" id="RHEA:53364"/>
        <dbReference type="Rhea" id="RHEA-COMP:13539"/>
        <dbReference type="Rhea" id="RHEA-COMP:13540"/>
        <dbReference type="ChEBI" id="CHEBI:15378"/>
        <dbReference type="ChEBI" id="CHEBI:57540"/>
        <dbReference type="ChEBI" id="CHEBI:57945"/>
        <dbReference type="ChEBI" id="CHEBI:65315"/>
        <dbReference type="ChEBI" id="CHEBI:74443"/>
        <dbReference type="EC" id="1.3.1.89"/>
    </reaction>
    <physiologicalReaction direction="right-to-left" evidence="14">
        <dbReference type="Rhea" id="RHEA:53366"/>
    </physiologicalReaction>
</comment>
<evidence type="ECO:0000256" key="3">
    <source>
        <dbReference type="ARBA" id="ARBA00022643"/>
    </source>
</evidence>
<evidence type="ECO:0000256" key="6">
    <source>
        <dbReference type="ARBA" id="ARBA00022723"/>
    </source>
</evidence>
<evidence type="ECO:0000256" key="13">
    <source>
        <dbReference type="ARBA" id="ARBA00045365"/>
    </source>
</evidence>
<comment type="cofactor">
    <cofactor evidence="1 19">
        <name>FMN</name>
        <dbReference type="ChEBI" id="CHEBI:58210"/>
    </cofactor>
</comment>
<reference evidence="22" key="2">
    <citation type="submission" date="2023-03" db="EMBL/GenBank/DDBJ databases">
        <authorList>
            <person name="Inwood S.N."/>
            <person name="Skelly J.G."/>
            <person name="Guhlin J."/>
            <person name="Harrop T.W.R."/>
            <person name="Goldson S.G."/>
            <person name="Dearden P.K."/>
        </authorList>
    </citation>
    <scope>NUCLEOTIDE SEQUENCE</scope>
    <source>
        <strain evidence="22">Irish</strain>
        <tissue evidence="22">Whole body</tissue>
    </source>
</reference>
<dbReference type="EC" id="1.3.1.-" evidence="19"/>
<evidence type="ECO:0000256" key="15">
    <source>
        <dbReference type="ARBA" id="ARBA00048342"/>
    </source>
</evidence>
<comment type="catalytic activity">
    <reaction evidence="17">
        <text>5,6-dihydrouridine(47) in tRNA + NADP(+) = uridine(47) in tRNA + NADPH + H(+)</text>
        <dbReference type="Rhea" id="RHEA:53360"/>
        <dbReference type="Rhea" id="RHEA-COMP:13539"/>
        <dbReference type="Rhea" id="RHEA-COMP:13540"/>
        <dbReference type="ChEBI" id="CHEBI:15378"/>
        <dbReference type="ChEBI" id="CHEBI:57783"/>
        <dbReference type="ChEBI" id="CHEBI:58349"/>
        <dbReference type="ChEBI" id="CHEBI:65315"/>
        <dbReference type="ChEBI" id="CHEBI:74443"/>
        <dbReference type="EC" id="1.3.1.89"/>
    </reaction>
    <physiologicalReaction direction="right-to-left" evidence="17">
        <dbReference type="Rhea" id="RHEA:53362"/>
    </physiologicalReaction>
</comment>
<dbReference type="EMBL" id="JAQQBS010000001">
    <property type="protein sequence ID" value="KAK0176791.1"/>
    <property type="molecule type" value="Genomic_DNA"/>
</dbReference>
<evidence type="ECO:0000256" key="16">
    <source>
        <dbReference type="ARBA" id="ARBA00049447"/>
    </source>
</evidence>
<protein>
    <recommendedName>
        <fullName evidence="19">tRNA-dihydrouridine(47) synthase [NAD(P)(+)]</fullName>
        <ecNumber evidence="19">1.3.1.-</ecNumber>
    </recommendedName>
    <alternativeName>
        <fullName evidence="19">tRNA-dihydrouridine synthase 3</fullName>
    </alternativeName>
</protein>
<dbReference type="Gene3D" id="3.20.20.70">
    <property type="entry name" value="Aldolase class I"/>
    <property type="match status" value="1"/>
</dbReference>
<evidence type="ECO:0000256" key="18">
    <source>
        <dbReference type="PROSITE-ProRule" id="PRU00723"/>
    </source>
</evidence>
<keyword evidence="3 19" id="KW-0288">FMN</keyword>
<proteinExistence type="inferred from homology"/>
<evidence type="ECO:0000256" key="2">
    <source>
        <dbReference type="ARBA" id="ARBA00022630"/>
    </source>
</evidence>
<evidence type="ECO:0000256" key="9">
    <source>
        <dbReference type="ARBA" id="ARBA00022833"/>
    </source>
</evidence>
<keyword evidence="6 18" id="KW-0479">Metal-binding</keyword>
<feature type="zinc finger region" description="C3H1-type" evidence="18">
    <location>
        <begin position="169"/>
        <end position="199"/>
    </location>
</feature>
<dbReference type="InterPro" id="IPR000571">
    <property type="entry name" value="Znf_CCCH"/>
</dbReference>
<comment type="function">
    <text evidence="13">Catalyzes the synthesis of dihydrouridine, a modified base, in various RNAs, such as tRNAs, mRNAs and some long non-coding RNAs (lncRNAs). Mainly modifies the uridine in position 47 (U47) in the D-loop of most cytoplasmic tRNAs. Also able to mediate the formation of dihydrouridine in some mRNAs, thereby regulating their translation.</text>
</comment>
<evidence type="ECO:0000256" key="1">
    <source>
        <dbReference type="ARBA" id="ARBA00001917"/>
    </source>
</evidence>
<dbReference type="GO" id="GO:0050660">
    <property type="term" value="F:flavin adenine dinucleotide binding"/>
    <property type="evidence" value="ECO:0007669"/>
    <property type="project" value="UniProtKB-UniRule"/>
</dbReference>
<evidence type="ECO:0000256" key="10">
    <source>
        <dbReference type="ARBA" id="ARBA00022857"/>
    </source>
</evidence>
<dbReference type="GO" id="GO:0008270">
    <property type="term" value="F:zinc ion binding"/>
    <property type="evidence" value="ECO:0007669"/>
    <property type="project" value="UniProtKB-KW"/>
</dbReference>
<evidence type="ECO:0000256" key="19">
    <source>
        <dbReference type="RuleBase" id="RU291113"/>
    </source>
</evidence>
<keyword evidence="12" id="KW-0520">NAD</keyword>
<evidence type="ECO:0000256" key="20">
    <source>
        <dbReference type="SAM" id="MobiDB-lite"/>
    </source>
</evidence>
<evidence type="ECO:0000256" key="7">
    <source>
        <dbReference type="ARBA" id="ARBA00022737"/>
    </source>
</evidence>
<dbReference type="SUPFAM" id="SSF51395">
    <property type="entry name" value="FMN-linked oxidoreductases"/>
    <property type="match status" value="1"/>
</dbReference>
<dbReference type="InterPro" id="IPR018517">
    <property type="entry name" value="tRNA_hU_synthase_CS"/>
</dbReference>
<keyword evidence="4" id="KW-0507">mRNA processing</keyword>
<feature type="region of interest" description="Disordered" evidence="20">
    <location>
        <begin position="90"/>
        <end position="121"/>
    </location>
</feature>
<comment type="catalytic activity">
    <reaction evidence="15">
        <text>a 5,6-dihydrouridine in mRNA + NAD(+) = a uridine in mRNA + NADH + H(+)</text>
        <dbReference type="Rhea" id="RHEA:69851"/>
        <dbReference type="Rhea" id="RHEA-COMP:14658"/>
        <dbReference type="Rhea" id="RHEA-COMP:17789"/>
        <dbReference type="ChEBI" id="CHEBI:15378"/>
        <dbReference type="ChEBI" id="CHEBI:57540"/>
        <dbReference type="ChEBI" id="CHEBI:57945"/>
        <dbReference type="ChEBI" id="CHEBI:65315"/>
        <dbReference type="ChEBI" id="CHEBI:74443"/>
    </reaction>
    <physiologicalReaction direction="right-to-left" evidence="15">
        <dbReference type="Rhea" id="RHEA:69853"/>
    </physiologicalReaction>
</comment>
<dbReference type="PROSITE" id="PS01136">
    <property type="entry name" value="UPF0034"/>
    <property type="match status" value="1"/>
</dbReference>
<keyword evidence="8 18" id="KW-0863">Zinc-finger</keyword>
<evidence type="ECO:0000256" key="8">
    <source>
        <dbReference type="ARBA" id="ARBA00022771"/>
    </source>
</evidence>
<keyword evidence="7" id="KW-0677">Repeat</keyword>
<dbReference type="Proteomes" id="UP001168990">
    <property type="component" value="Unassembled WGS sequence"/>
</dbReference>
<keyword evidence="23" id="KW-1185">Reference proteome</keyword>
<dbReference type="PANTHER" id="PTHR45846:SF1">
    <property type="entry name" value="TRNA-DIHYDROURIDINE(47) SYNTHASE [NAD(P)(+)]-LIKE"/>
    <property type="match status" value="1"/>
</dbReference>
<dbReference type="FunFam" id="3.20.20.70:FF:000067">
    <property type="entry name" value="tRNA-dihydrouridine(47) synthase [NAD(P)(+)]"/>
    <property type="match status" value="1"/>
</dbReference>
<organism evidence="22 23">
    <name type="scientific">Microctonus aethiopoides</name>
    <dbReference type="NCBI Taxonomy" id="144406"/>
    <lineage>
        <taxon>Eukaryota</taxon>
        <taxon>Metazoa</taxon>
        <taxon>Ecdysozoa</taxon>
        <taxon>Arthropoda</taxon>
        <taxon>Hexapoda</taxon>
        <taxon>Insecta</taxon>
        <taxon>Pterygota</taxon>
        <taxon>Neoptera</taxon>
        <taxon>Endopterygota</taxon>
        <taxon>Hymenoptera</taxon>
        <taxon>Apocrita</taxon>
        <taxon>Ichneumonoidea</taxon>
        <taxon>Braconidae</taxon>
        <taxon>Euphorinae</taxon>
        <taxon>Microctonus</taxon>
    </lineage>
</organism>
<dbReference type="CDD" id="cd02801">
    <property type="entry name" value="DUS_like_FMN"/>
    <property type="match status" value="1"/>
</dbReference>